<evidence type="ECO:0000313" key="2">
    <source>
        <dbReference type="EMBL" id="CCM62580.1"/>
    </source>
</evidence>
<protein>
    <submittedName>
        <fullName evidence="2">Uncharacterized protein</fullName>
    </submittedName>
</protein>
<organism evidence="2 3">
    <name type="scientific">Candidatus Neomicrothrix parvicella RN1</name>
    <dbReference type="NCBI Taxonomy" id="1229780"/>
    <lineage>
        <taxon>Bacteria</taxon>
        <taxon>Bacillati</taxon>
        <taxon>Actinomycetota</taxon>
        <taxon>Acidimicrobiia</taxon>
        <taxon>Acidimicrobiales</taxon>
        <taxon>Microthrixaceae</taxon>
        <taxon>Candidatus Neomicrothrix</taxon>
    </lineage>
</organism>
<proteinExistence type="predicted"/>
<evidence type="ECO:0000313" key="3">
    <source>
        <dbReference type="Proteomes" id="UP000018291"/>
    </source>
</evidence>
<dbReference type="Proteomes" id="UP000018291">
    <property type="component" value="Unassembled WGS sequence"/>
</dbReference>
<dbReference type="AlphaFoldDB" id="R4YWZ0"/>
<accession>R4YWZ0</accession>
<sequence length="92" mass="9385">MVSSGPQPAAAPHPSPVAGRNLAPGRLQRCGAFAPAAGDLANVRGLPCPTLAQDGAARKVQTTCCHVGRVGATPRCGYYSIASHYLHPKANP</sequence>
<dbReference type="STRING" id="1229780.BN381_130138"/>
<evidence type="ECO:0000256" key="1">
    <source>
        <dbReference type="SAM" id="MobiDB-lite"/>
    </source>
</evidence>
<reference evidence="2 3" key="1">
    <citation type="journal article" date="2013" name="ISME J.">
        <title>Metabolic model for the filamentous 'Candidatus Microthrix parvicella' based on genomic and metagenomic analyses.</title>
        <authorList>
            <person name="Jon McIlroy S."/>
            <person name="Kristiansen R."/>
            <person name="Albertsen M."/>
            <person name="Michael Karst S."/>
            <person name="Rossetti S."/>
            <person name="Lund Nielsen J."/>
            <person name="Tandoi V."/>
            <person name="James Seviour R."/>
            <person name="Nielsen P.H."/>
        </authorList>
    </citation>
    <scope>NUCLEOTIDE SEQUENCE [LARGE SCALE GENOMIC DNA]</scope>
    <source>
        <strain evidence="2 3">RN1</strain>
    </source>
</reference>
<feature type="region of interest" description="Disordered" evidence="1">
    <location>
        <begin position="1"/>
        <end position="22"/>
    </location>
</feature>
<dbReference type="EMBL" id="CANL01000005">
    <property type="protein sequence ID" value="CCM62580.1"/>
    <property type="molecule type" value="Genomic_DNA"/>
</dbReference>
<dbReference type="HOGENOM" id="CLU_2407808_0_0_11"/>
<comment type="caution">
    <text evidence="2">The sequence shown here is derived from an EMBL/GenBank/DDBJ whole genome shotgun (WGS) entry which is preliminary data.</text>
</comment>
<keyword evidence="3" id="KW-1185">Reference proteome</keyword>
<name>R4YWZ0_9ACTN</name>
<gene>
    <name evidence="2" type="ORF">BN381_130138</name>
</gene>